<keyword evidence="2" id="KW-0378">Hydrolase</keyword>
<dbReference type="InterPro" id="IPR029058">
    <property type="entry name" value="AB_hydrolase_fold"/>
</dbReference>
<organism evidence="4 5">
    <name type="scientific">Passalora fulva</name>
    <name type="common">Tomato leaf mold</name>
    <name type="synonym">Cladosporium fulvum</name>
    <dbReference type="NCBI Taxonomy" id="5499"/>
    <lineage>
        <taxon>Eukaryota</taxon>
        <taxon>Fungi</taxon>
        <taxon>Dikarya</taxon>
        <taxon>Ascomycota</taxon>
        <taxon>Pezizomycotina</taxon>
        <taxon>Dothideomycetes</taxon>
        <taxon>Dothideomycetidae</taxon>
        <taxon>Mycosphaerellales</taxon>
        <taxon>Mycosphaerellaceae</taxon>
        <taxon>Fulvia</taxon>
    </lineage>
</organism>
<dbReference type="Proteomes" id="UP000756132">
    <property type="component" value="Chromosome 13"/>
</dbReference>
<evidence type="ECO:0000313" key="5">
    <source>
        <dbReference type="Proteomes" id="UP000756132"/>
    </source>
</evidence>
<dbReference type="KEGG" id="ffu:CLAFUR5_14188"/>
<feature type="domain" description="Peptidase S33 tripeptidyl aminopeptidase-like C-terminal" evidence="3">
    <location>
        <begin position="449"/>
        <end position="535"/>
    </location>
</feature>
<protein>
    <submittedName>
        <fullName evidence="4">Serine protease Hip1</fullName>
    </submittedName>
</protein>
<dbReference type="RefSeq" id="XP_047769447.1">
    <property type="nucleotide sequence ID" value="XM_047913336.1"/>
</dbReference>
<dbReference type="OrthoDB" id="425534at2759"/>
<name>A0A9Q8PMC7_PASFU</name>
<dbReference type="Gene3D" id="3.40.50.1820">
    <property type="entry name" value="alpha/beta hydrolase"/>
    <property type="match status" value="2"/>
</dbReference>
<dbReference type="GeneID" id="71994066"/>
<keyword evidence="5" id="KW-1185">Reference proteome</keyword>
<reference evidence="4" key="2">
    <citation type="journal article" date="2022" name="Microb. Genom.">
        <title>A chromosome-scale genome assembly of the tomato pathogen Cladosporium fulvum reveals a compartmentalized genome architecture and the presence of a dispensable chromosome.</title>
        <authorList>
            <person name="Zaccaron A.Z."/>
            <person name="Chen L.H."/>
            <person name="Samaras A."/>
            <person name="Stergiopoulos I."/>
        </authorList>
    </citation>
    <scope>NUCLEOTIDE SEQUENCE</scope>
    <source>
        <strain evidence="4">Race5_Kim</strain>
    </source>
</reference>
<evidence type="ECO:0000256" key="1">
    <source>
        <dbReference type="ARBA" id="ARBA00010088"/>
    </source>
</evidence>
<evidence type="ECO:0000256" key="2">
    <source>
        <dbReference type="ARBA" id="ARBA00022801"/>
    </source>
</evidence>
<sequence>MEKGLPLAGGPPATAPSRTTAFTARKAIIGFILGYLVISTWLNHGPTFSRHSCHHKKHKGHNRYEGEKISWKPCGDVSGREVECSNITVPMDQFNATNSGNKTFSIPLVRLRGKNATQNVLLNPGGPGGSGAEFIFRRGKQLQDIVGEGFHLLSFDPRGINGSLPLASCYPTQEARLELSGVRDTEVIHDSPEVFAWTQNFVKACAETMDEHGAYINTPQVAADMNSILDAIGQENLWYWGFSYGTILGQTYASLFPERSERVIIDGVANNFVWYGDFFDTEQFTNTEDVLEGFFDECIKAGKNCSLTALAETKEDLHNIVFAKLAEIQQQPLSVYVNSTLYGTLTYPDLMFNGIFPILYGPSRWYGLAKNLADLLSGNATSTFLAYGNAPAWDFGGEANQFVTLNDGLSGPAYWPQDREELLKQIIPAANSSLFGPTENGDYYLRQQWIIPRTHNFSQPDSVSTLHPLLILSTSYDPICPLVSAKAANDAFVDSKIVEVEGYGHCSVAVASTCLAKHVRKFLYEGKLPDEYTKCEVDGSYFIVPEEDGKVVAQREFEDEEEGRIHLAQLEMARDWWTW</sequence>
<dbReference type="InterPro" id="IPR013595">
    <property type="entry name" value="Pept_S33_TAP-like_C"/>
</dbReference>
<evidence type="ECO:0000259" key="3">
    <source>
        <dbReference type="Pfam" id="PF08386"/>
    </source>
</evidence>
<dbReference type="SUPFAM" id="SSF53474">
    <property type="entry name" value="alpha/beta-Hydrolases"/>
    <property type="match status" value="1"/>
</dbReference>
<evidence type="ECO:0000313" key="4">
    <source>
        <dbReference type="EMBL" id="UJO25081.1"/>
    </source>
</evidence>
<dbReference type="PANTHER" id="PTHR43248">
    <property type="entry name" value="2-SUCCINYL-6-HYDROXY-2,4-CYCLOHEXADIENE-1-CARBOXYLATE SYNTHASE"/>
    <property type="match status" value="1"/>
</dbReference>
<accession>A0A9Q8PMC7</accession>
<dbReference type="GO" id="GO:0008233">
    <property type="term" value="F:peptidase activity"/>
    <property type="evidence" value="ECO:0007669"/>
    <property type="project" value="UniProtKB-KW"/>
</dbReference>
<comment type="similarity">
    <text evidence="1">Belongs to the peptidase S33 family.</text>
</comment>
<dbReference type="AlphaFoldDB" id="A0A9Q8PMC7"/>
<dbReference type="OMA" id="EVDGPYF"/>
<reference evidence="4" key="1">
    <citation type="submission" date="2021-12" db="EMBL/GenBank/DDBJ databases">
        <authorList>
            <person name="Zaccaron A."/>
            <person name="Stergiopoulos I."/>
        </authorList>
    </citation>
    <scope>NUCLEOTIDE SEQUENCE</scope>
    <source>
        <strain evidence="4">Race5_Kim</strain>
    </source>
</reference>
<dbReference type="EMBL" id="CP090175">
    <property type="protein sequence ID" value="UJO25081.1"/>
    <property type="molecule type" value="Genomic_DNA"/>
</dbReference>
<dbReference type="Pfam" id="PF08386">
    <property type="entry name" value="Abhydrolase_4"/>
    <property type="match status" value="1"/>
</dbReference>
<dbReference type="InterPro" id="IPR051601">
    <property type="entry name" value="Serine_prot/Carboxylest_S33"/>
</dbReference>
<proteinExistence type="inferred from homology"/>
<dbReference type="GO" id="GO:0006508">
    <property type="term" value="P:proteolysis"/>
    <property type="evidence" value="ECO:0007669"/>
    <property type="project" value="UniProtKB-KW"/>
</dbReference>
<dbReference type="PANTHER" id="PTHR43248:SF25">
    <property type="entry name" value="AB HYDROLASE-1 DOMAIN-CONTAINING PROTEIN-RELATED"/>
    <property type="match status" value="1"/>
</dbReference>
<gene>
    <name evidence="4" type="ORF">CLAFUR5_14188</name>
</gene>
<keyword evidence="4" id="KW-0645">Protease</keyword>